<organism evidence="3 4">
    <name type="scientific">Lactobacillus helveticus</name>
    <name type="common">Lactobacillus suntoryeus</name>
    <dbReference type="NCBI Taxonomy" id="1587"/>
    <lineage>
        <taxon>Bacteria</taxon>
        <taxon>Bacillati</taxon>
        <taxon>Bacillota</taxon>
        <taxon>Bacilli</taxon>
        <taxon>Lactobacillales</taxon>
        <taxon>Lactobacillaceae</taxon>
        <taxon>Lactobacillus</taxon>
    </lineage>
</organism>
<reference evidence="3 4" key="1">
    <citation type="submission" date="2016-10" db="EMBL/GenBank/DDBJ databases">
        <title>Complete genomic sequencing of Lactobacillus helveticus LH99 and comparative genome analysis.</title>
        <authorList>
            <person name="Li N."/>
            <person name="You C."/>
            <person name="Liu Z."/>
        </authorList>
    </citation>
    <scope>NUCLEOTIDE SEQUENCE [LARGE SCALE GENOMIC DNA]</scope>
    <source>
        <strain evidence="3 4">LH99</strain>
    </source>
</reference>
<name>A0A386RDW9_LACHE</name>
<dbReference type="RefSeq" id="WP_120357360.1">
    <property type="nucleotide sequence ID" value="NZ_CP017982.1"/>
</dbReference>
<feature type="region of interest" description="Disordered" evidence="1">
    <location>
        <begin position="107"/>
        <end position="137"/>
    </location>
</feature>
<sequence length="137" mass="15487">MRRYVPVDIDDLPDIFDIRLAGEVYTFRIDYNDIADYYTVTIWDADGDLLLTQQPLILGELVGYDLPDVRLPRVDLRVMDETDQATDAGKAVFGYTVQIYLDVIDPLGSETGDPTIKPLGYDPDEPTDDYTDEEVSS</sequence>
<gene>
    <name evidence="3" type="ORF">BC335_0957</name>
</gene>
<proteinExistence type="predicted"/>
<protein>
    <recommendedName>
        <fullName evidence="2">Cyanophage baseplate Pam3 plug gp18 domain-containing protein</fullName>
    </recommendedName>
</protein>
<evidence type="ECO:0000259" key="2">
    <source>
        <dbReference type="Pfam" id="PF22479"/>
    </source>
</evidence>
<dbReference type="Proteomes" id="UP000267794">
    <property type="component" value="Chromosome"/>
</dbReference>
<evidence type="ECO:0000256" key="1">
    <source>
        <dbReference type="SAM" id="MobiDB-lite"/>
    </source>
</evidence>
<dbReference type="Pfam" id="PF22479">
    <property type="entry name" value="Pam3_gp18"/>
    <property type="match status" value="1"/>
</dbReference>
<dbReference type="AlphaFoldDB" id="A0A386RDW9"/>
<evidence type="ECO:0000313" key="4">
    <source>
        <dbReference type="Proteomes" id="UP000267794"/>
    </source>
</evidence>
<feature type="domain" description="Cyanophage baseplate Pam3 plug gp18" evidence="2">
    <location>
        <begin position="3"/>
        <end position="102"/>
    </location>
</feature>
<feature type="compositionally biased region" description="Acidic residues" evidence="1">
    <location>
        <begin position="122"/>
        <end position="137"/>
    </location>
</feature>
<dbReference type="EMBL" id="CP017982">
    <property type="protein sequence ID" value="AYE61445.1"/>
    <property type="molecule type" value="Genomic_DNA"/>
</dbReference>
<accession>A0A386RDW9</accession>
<dbReference type="InterPro" id="IPR054252">
    <property type="entry name" value="Pam3_gp18"/>
</dbReference>
<evidence type="ECO:0000313" key="3">
    <source>
        <dbReference type="EMBL" id="AYE61445.1"/>
    </source>
</evidence>